<keyword evidence="4 7" id="KW-0732">Signal</keyword>
<dbReference type="SUPFAM" id="SSF50475">
    <property type="entry name" value="FMN-binding split barrel"/>
    <property type="match status" value="1"/>
</dbReference>
<keyword evidence="9" id="KW-1185">Reference proteome</keyword>
<proteinExistence type="inferred from homology"/>
<feature type="signal peptide" evidence="7">
    <location>
        <begin position="1"/>
        <end position="15"/>
    </location>
</feature>
<dbReference type="FunFam" id="2.30.110.10:FF:000004">
    <property type="entry name" value="Cellular repressor of E1A-stimulated genes 1"/>
    <property type="match status" value="1"/>
</dbReference>
<dbReference type="PIRSF" id="PIRSF036911">
    <property type="entry name" value="CREG"/>
    <property type="match status" value="1"/>
</dbReference>
<dbReference type="GO" id="GO:0012505">
    <property type="term" value="C:endomembrane system"/>
    <property type="evidence" value="ECO:0007669"/>
    <property type="project" value="UniProtKB-ARBA"/>
</dbReference>
<evidence type="ECO:0000313" key="10">
    <source>
        <dbReference type="RefSeq" id="XP_054830677.1"/>
    </source>
</evidence>
<dbReference type="AlphaFoldDB" id="A0AA97J3F5"/>
<dbReference type="KEGG" id="emc:129326506"/>
<keyword evidence="5" id="KW-0325">Glycoprotein</keyword>
<dbReference type="InterPro" id="IPR055343">
    <property type="entry name" value="CREG_beta-barrel"/>
</dbReference>
<organism evidence="9 10">
    <name type="scientific">Eublepharis macularius</name>
    <name type="common">Leopard gecko</name>
    <name type="synonym">Cyrtodactylus macularius</name>
    <dbReference type="NCBI Taxonomy" id="481883"/>
    <lineage>
        <taxon>Eukaryota</taxon>
        <taxon>Metazoa</taxon>
        <taxon>Chordata</taxon>
        <taxon>Craniata</taxon>
        <taxon>Vertebrata</taxon>
        <taxon>Euteleostomi</taxon>
        <taxon>Lepidosauria</taxon>
        <taxon>Squamata</taxon>
        <taxon>Bifurcata</taxon>
        <taxon>Gekkota</taxon>
        <taxon>Eublepharidae</taxon>
        <taxon>Eublepharinae</taxon>
        <taxon>Eublepharis</taxon>
    </lineage>
</organism>
<sequence length="188" mass="20771">MWRLWVLLLAAGALRVPPGKETARMARFVVHACDWGALATISTQEPPVRGQPFANVFSISDGEVSNGTGVPYMYLTALDISVKDLLVNGNASLTLSLAQTSYCKDKGYDPQDPLCAHVIFNGVVEKVTGAEADFAKMALFSRHPEMNDWPVDHHWFFAKLSISNIWVLSHFGGIETVTPKDYFNATPW</sequence>
<evidence type="ECO:0000313" key="9">
    <source>
        <dbReference type="Proteomes" id="UP001190640"/>
    </source>
</evidence>
<dbReference type="PANTHER" id="PTHR13343">
    <property type="entry name" value="CREG1 PROTEIN"/>
    <property type="match status" value="1"/>
</dbReference>
<reference evidence="10" key="1">
    <citation type="submission" date="2025-08" db="UniProtKB">
        <authorList>
            <consortium name="RefSeq"/>
        </authorList>
    </citation>
    <scope>IDENTIFICATION</scope>
    <source>
        <tissue evidence="10">Blood</tissue>
    </source>
</reference>
<evidence type="ECO:0000256" key="2">
    <source>
        <dbReference type="ARBA" id="ARBA00009230"/>
    </source>
</evidence>
<dbReference type="Gene3D" id="2.30.110.10">
    <property type="entry name" value="Electron Transport, Fmn-binding Protein, Chain A"/>
    <property type="match status" value="1"/>
</dbReference>
<evidence type="ECO:0000259" key="8">
    <source>
        <dbReference type="Pfam" id="PF13883"/>
    </source>
</evidence>
<accession>A0AA97J3F5</accession>
<dbReference type="GeneID" id="129326506"/>
<dbReference type="CTD" id="8804"/>
<evidence type="ECO:0000256" key="5">
    <source>
        <dbReference type="ARBA" id="ARBA00023180"/>
    </source>
</evidence>
<dbReference type="InterPro" id="IPR012349">
    <property type="entry name" value="Split_barrel_FMN-bd"/>
</dbReference>
<gene>
    <name evidence="10" type="primary">CREG1</name>
</gene>
<feature type="chain" id="PRO_5041736771" evidence="7">
    <location>
        <begin position="16"/>
        <end position="188"/>
    </location>
</feature>
<evidence type="ECO:0000256" key="4">
    <source>
        <dbReference type="ARBA" id="ARBA00022729"/>
    </source>
</evidence>
<comment type="similarity">
    <text evidence="2 6">Belongs to the CREG family.</text>
</comment>
<comment type="subcellular location">
    <subcellularLocation>
        <location evidence="1">Secreted</location>
    </subcellularLocation>
</comment>
<dbReference type="GO" id="GO:0005737">
    <property type="term" value="C:cytoplasm"/>
    <property type="evidence" value="ECO:0007669"/>
    <property type="project" value="UniProtKB-ARBA"/>
</dbReference>
<dbReference type="InterPro" id="IPR014631">
    <property type="entry name" value="CREG"/>
</dbReference>
<evidence type="ECO:0000256" key="7">
    <source>
        <dbReference type="SAM" id="SignalP"/>
    </source>
</evidence>
<name>A0AA97J3F5_EUBMA</name>
<evidence type="ECO:0000256" key="1">
    <source>
        <dbReference type="ARBA" id="ARBA00004613"/>
    </source>
</evidence>
<protein>
    <submittedName>
        <fullName evidence="10">Protein CREG1</fullName>
    </submittedName>
</protein>
<dbReference type="PANTHER" id="PTHR13343:SF21">
    <property type="entry name" value="PROTEIN CREG1"/>
    <property type="match status" value="1"/>
</dbReference>
<evidence type="ECO:0000256" key="6">
    <source>
        <dbReference type="PIRNR" id="PIRNR036911"/>
    </source>
</evidence>
<dbReference type="Pfam" id="PF13883">
    <property type="entry name" value="CREG_beta-barrel"/>
    <property type="match status" value="1"/>
</dbReference>
<keyword evidence="3 6" id="KW-0964">Secreted</keyword>
<feature type="domain" description="CREG-like beta-barrel" evidence="8">
    <location>
        <begin position="18"/>
        <end position="184"/>
    </location>
</feature>
<dbReference type="GO" id="GO:0005615">
    <property type="term" value="C:extracellular space"/>
    <property type="evidence" value="ECO:0007669"/>
    <property type="project" value="UniProtKB-UniRule"/>
</dbReference>
<dbReference type="Proteomes" id="UP001190640">
    <property type="component" value="Chromosome 3"/>
</dbReference>
<dbReference type="RefSeq" id="XP_054830677.1">
    <property type="nucleotide sequence ID" value="XM_054974702.1"/>
</dbReference>
<evidence type="ECO:0000256" key="3">
    <source>
        <dbReference type="ARBA" id="ARBA00022525"/>
    </source>
</evidence>